<feature type="transmembrane region" description="Helical" evidence="6">
    <location>
        <begin position="52"/>
        <end position="69"/>
    </location>
</feature>
<feature type="transmembrane region" description="Helical" evidence="6">
    <location>
        <begin position="362"/>
        <end position="382"/>
    </location>
</feature>
<evidence type="ECO:0000256" key="1">
    <source>
        <dbReference type="ARBA" id="ARBA00004651"/>
    </source>
</evidence>
<evidence type="ECO:0000313" key="7">
    <source>
        <dbReference type="EMBL" id="ADB42358.1"/>
    </source>
</evidence>
<dbReference type="Proteomes" id="UP000002028">
    <property type="component" value="Chromosome"/>
</dbReference>
<evidence type="ECO:0000256" key="5">
    <source>
        <dbReference type="ARBA" id="ARBA00023136"/>
    </source>
</evidence>
<feature type="transmembrane region" description="Helical" evidence="6">
    <location>
        <begin position="258"/>
        <end position="278"/>
    </location>
</feature>
<evidence type="ECO:0000256" key="3">
    <source>
        <dbReference type="ARBA" id="ARBA00022692"/>
    </source>
</evidence>
<dbReference type="KEGG" id="sli:Slin_6400"/>
<dbReference type="EMBL" id="CP001769">
    <property type="protein sequence ID" value="ADB42358.1"/>
    <property type="molecule type" value="Genomic_DNA"/>
</dbReference>
<feature type="transmembrane region" description="Helical" evidence="6">
    <location>
        <begin position="119"/>
        <end position="137"/>
    </location>
</feature>
<organism evidence="7 8">
    <name type="scientific">Spirosoma linguale (strain ATCC 33905 / DSM 74 / LMG 10896 / Claus 1)</name>
    <dbReference type="NCBI Taxonomy" id="504472"/>
    <lineage>
        <taxon>Bacteria</taxon>
        <taxon>Pseudomonadati</taxon>
        <taxon>Bacteroidota</taxon>
        <taxon>Cytophagia</taxon>
        <taxon>Cytophagales</taxon>
        <taxon>Cytophagaceae</taxon>
        <taxon>Spirosoma</taxon>
    </lineage>
</organism>
<dbReference type="CDD" id="cd13128">
    <property type="entry name" value="MATE_Wzx_like"/>
    <property type="match status" value="1"/>
</dbReference>
<evidence type="ECO:0000256" key="2">
    <source>
        <dbReference type="ARBA" id="ARBA00022475"/>
    </source>
</evidence>
<dbReference type="GO" id="GO:0005886">
    <property type="term" value="C:plasma membrane"/>
    <property type="evidence" value="ECO:0007669"/>
    <property type="project" value="UniProtKB-SubCell"/>
</dbReference>
<comment type="subcellular location">
    <subcellularLocation>
        <location evidence="1">Cell membrane</location>
        <topology evidence="1">Multi-pass membrane protein</topology>
    </subcellularLocation>
</comment>
<feature type="transmembrane region" description="Helical" evidence="6">
    <location>
        <begin position="90"/>
        <end position="113"/>
    </location>
</feature>
<feature type="transmembrane region" description="Helical" evidence="6">
    <location>
        <begin position="217"/>
        <end position="238"/>
    </location>
</feature>
<sequence>MKSRETSKFKKNLMSMGLMYVANYALPLLTMPYVARVLGPDKFGLVNYSQSYIQYFGLLVNFGFELSASRRIAASRGDKEATDTIFNETLFTKITLLGISFILFLFITLAVPSFWAERYLHIATFVTCVSYCLYPTWFYQGMEDMTKTAIFNVLMKFFFTSLIFLMVKTENDYVYHNLAISVGQVIIAVIALFVAIRKYRIVVVVPAITKIVTVIKTYRLLFFSTVVVNLYTGTNIFILGMLSTPNHVGFFSSAHKVVIIGCLFVTGAFGQAFYPYIAREFSTSRSKGLKIVKKIIPKIASLTALLSIGIFIVADYIIKILFGAAFEDAVIVLRILAFQPFIISISNLLGVQTMLNLQLDKVFYKITLGGAILGTALNFILVPYYFEIGTACAWVITELAIAIAMYFSLRENGYNLFQKNVYLPSTQIENV</sequence>
<dbReference type="InterPro" id="IPR002797">
    <property type="entry name" value="Polysacc_synth"/>
</dbReference>
<evidence type="ECO:0000313" key="8">
    <source>
        <dbReference type="Proteomes" id="UP000002028"/>
    </source>
</evidence>
<dbReference type="Pfam" id="PF01943">
    <property type="entry name" value="Polysacc_synt"/>
    <property type="match status" value="1"/>
</dbReference>
<evidence type="ECO:0000256" key="4">
    <source>
        <dbReference type="ARBA" id="ARBA00022989"/>
    </source>
</evidence>
<dbReference type="InterPro" id="IPR050833">
    <property type="entry name" value="Poly_Biosynth_Transport"/>
</dbReference>
<dbReference type="PANTHER" id="PTHR30250">
    <property type="entry name" value="PST FAMILY PREDICTED COLANIC ACID TRANSPORTER"/>
    <property type="match status" value="1"/>
</dbReference>
<accession>D2QU76</accession>
<keyword evidence="8" id="KW-1185">Reference proteome</keyword>
<dbReference type="eggNOG" id="COG2244">
    <property type="taxonomic scope" value="Bacteria"/>
</dbReference>
<dbReference type="HOGENOM" id="CLU_022017_0_2_10"/>
<keyword evidence="2" id="KW-1003">Cell membrane</keyword>
<feature type="transmembrane region" description="Helical" evidence="6">
    <location>
        <begin position="149"/>
        <end position="167"/>
    </location>
</feature>
<protein>
    <submittedName>
        <fullName evidence="7">Polysaccharide biosynthesis protein</fullName>
    </submittedName>
</protein>
<name>D2QU76_SPILD</name>
<keyword evidence="4 6" id="KW-1133">Transmembrane helix</keyword>
<gene>
    <name evidence="7" type="ordered locus">Slin_6400</name>
</gene>
<dbReference type="AlphaFoldDB" id="D2QU76"/>
<feature type="transmembrane region" description="Helical" evidence="6">
    <location>
        <begin position="173"/>
        <end position="196"/>
    </location>
</feature>
<feature type="transmembrane region" description="Helical" evidence="6">
    <location>
        <begin position="12"/>
        <end position="32"/>
    </location>
</feature>
<feature type="transmembrane region" description="Helical" evidence="6">
    <location>
        <begin position="299"/>
        <end position="318"/>
    </location>
</feature>
<dbReference type="STRING" id="504472.Slin_6400"/>
<keyword evidence="5 6" id="KW-0472">Membrane</keyword>
<proteinExistence type="predicted"/>
<reference evidence="7 8" key="1">
    <citation type="journal article" date="2010" name="Stand. Genomic Sci.">
        <title>Complete genome sequence of Spirosoma linguale type strain (1).</title>
        <authorList>
            <person name="Lail K."/>
            <person name="Sikorski J."/>
            <person name="Saunders E."/>
            <person name="Lapidus A."/>
            <person name="Glavina Del Rio T."/>
            <person name="Copeland A."/>
            <person name="Tice H."/>
            <person name="Cheng J.-F."/>
            <person name="Lucas S."/>
            <person name="Nolan M."/>
            <person name="Bruce D."/>
            <person name="Goodwin L."/>
            <person name="Pitluck S."/>
            <person name="Ivanova N."/>
            <person name="Mavromatis K."/>
            <person name="Ovchinnikova G."/>
            <person name="Pati A."/>
            <person name="Chen A."/>
            <person name="Palaniappan K."/>
            <person name="Land M."/>
            <person name="Hauser L."/>
            <person name="Chang Y.-J."/>
            <person name="Jeffries C.D."/>
            <person name="Chain P."/>
            <person name="Brettin T."/>
            <person name="Detter J.C."/>
            <person name="Schuetze A."/>
            <person name="Rohde M."/>
            <person name="Tindall B.J."/>
            <person name="Goeker M."/>
            <person name="Bristow J."/>
            <person name="Eisen J.A."/>
            <person name="Markowitz V."/>
            <person name="Hugenholtz P."/>
            <person name="Kyrpides N.C."/>
            <person name="Klenk H.-P."/>
            <person name="Chen F."/>
        </authorList>
    </citation>
    <scope>NUCLEOTIDE SEQUENCE [LARGE SCALE GENOMIC DNA]</scope>
    <source>
        <strain evidence="8">ATCC 33905 / DSM 74 / LMG 10896 / Claus 1</strain>
    </source>
</reference>
<dbReference type="RefSeq" id="WP_012930842.1">
    <property type="nucleotide sequence ID" value="NC_013730.1"/>
</dbReference>
<keyword evidence="3 6" id="KW-0812">Transmembrane</keyword>
<evidence type="ECO:0000256" key="6">
    <source>
        <dbReference type="SAM" id="Phobius"/>
    </source>
</evidence>
<feature type="transmembrane region" description="Helical" evidence="6">
    <location>
        <begin position="330"/>
        <end position="350"/>
    </location>
</feature>
<feature type="transmembrane region" description="Helical" evidence="6">
    <location>
        <begin position="388"/>
        <end position="409"/>
    </location>
</feature>
<dbReference type="PANTHER" id="PTHR30250:SF11">
    <property type="entry name" value="O-ANTIGEN TRANSPORTER-RELATED"/>
    <property type="match status" value="1"/>
</dbReference>